<evidence type="ECO:0000313" key="1">
    <source>
        <dbReference type="EMBL" id="CAK8691866.1"/>
    </source>
</evidence>
<organism evidence="1 2">
    <name type="scientific">Clavelina lepadiformis</name>
    <name type="common">Light-bulb sea squirt</name>
    <name type="synonym">Ascidia lepadiformis</name>
    <dbReference type="NCBI Taxonomy" id="159417"/>
    <lineage>
        <taxon>Eukaryota</taxon>
        <taxon>Metazoa</taxon>
        <taxon>Chordata</taxon>
        <taxon>Tunicata</taxon>
        <taxon>Ascidiacea</taxon>
        <taxon>Aplousobranchia</taxon>
        <taxon>Clavelinidae</taxon>
        <taxon>Clavelina</taxon>
    </lineage>
</organism>
<comment type="caution">
    <text evidence="1">The sequence shown here is derived from an EMBL/GenBank/DDBJ whole genome shotgun (WGS) entry which is preliminary data.</text>
</comment>
<dbReference type="Proteomes" id="UP001642483">
    <property type="component" value="Unassembled WGS sequence"/>
</dbReference>
<accession>A0ABP0GJF0</accession>
<proteinExistence type="predicted"/>
<protein>
    <recommendedName>
        <fullName evidence="3">Profilin</fullName>
    </recommendedName>
</protein>
<evidence type="ECO:0008006" key="3">
    <source>
        <dbReference type="Google" id="ProtNLM"/>
    </source>
</evidence>
<gene>
    <name evidence="1" type="ORF">CVLEPA_LOCUS24614</name>
</gene>
<reference evidence="1 2" key="1">
    <citation type="submission" date="2024-02" db="EMBL/GenBank/DDBJ databases">
        <authorList>
            <person name="Daric V."/>
            <person name="Darras S."/>
        </authorList>
    </citation>
    <scope>NUCLEOTIDE SEQUENCE [LARGE SCALE GENOMIC DNA]</scope>
</reference>
<sequence length="127" mass="14658">MYWYHFCHEVIKKGALSTEYVYVEKAQKMLGEHDRRGKFPQLSESEVSIICNSNGSRFTLRDDNYQLLELNDGIFFYDCGLRVLAYGKISDYILIVITRLSADKSRLLNCCKHAITHGLGAIKDRET</sequence>
<evidence type="ECO:0000313" key="2">
    <source>
        <dbReference type="Proteomes" id="UP001642483"/>
    </source>
</evidence>
<dbReference type="EMBL" id="CAWYQH010000125">
    <property type="protein sequence ID" value="CAK8691866.1"/>
    <property type="molecule type" value="Genomic_DNA"/>
</dbReference>
<keyword evidence="2" id="KW-1185">Reference proteome</keyword>
<name>A0ABP0GJF0_CLALP</name>